<evidence type="ECO:0000256" key="1">
    <source>
        <dbReference type="SAM" id="MobiDB-lite"/>
    </source>
</evidence>
<dbReference type="Proteomes" id="UP000799438">
    <property type="component" value="Unassembled WGS sequence"/>
</dbReference>
<feature type="region of interest" description="Disordered" evidence="1">
    <location>
        <begin position="60"/>
        <end position="106"/>
    </location>
</feature>
<evidence type="ECO:0000313" key="4">
    <source>
        <dbReference type="Proteomes" id="UP000799438"/>
    </source>
</evidence>
<feature type="chain" id="PRO_5025673688" evidence="2">
    <location>
        <begin position="18"/>
        <end position="331"/>
    </location>
</feature>
<dbReference type="EMBL" id="ML995480">
    <property type="protein sequence ID" value="KAF2143994.1"/>
    <property type="molecule type" value="Genomic_DNA"/>
</dbReference>
<accession>A0A6A6BL59</accession>
<reference evidence="3" key="1">
    <citation type="journal article" date="2020" name="Stud. Mycol.">
        <title>101 Dothideomycetes genomes: a test case for predicting lifestyles and emergence of pathogens.</title>
        <authorList>
            <person name="Haridas S."/>
            <person name="Albert R."/>
            <person name="Binder M."/>
            <person name="Bloem J."/>
            <person name="Labutti K."/>
            <person name="Salamov A."/>
            <person name="Andreopoulos B."/>
            <person name="Baker S."/>
            <person name="Barry K."/>
            <person name="Bills G."/>
            <person name="Bluhm B."/>
            <person name="Cannon C."/>
            <person name="Castanera R."/>
            <person name="Culley D."/>
            <person name="Daum C."/>
            <person name="Ezra D."/>
            <person name="Gonzalez J."/>
            <person name="Henrissat B."/>
            <person name="Kuo A."/>
            <person name="Liang C."/>
            <person name="Lipzen A."/>
            <person name="Lutzoni F."/>
            <person name="Magnuson J."/>
            <person name="Mondo S."/>
            <person name="Nolan M."/>
            <person name="Ohm R."/>
            <person name="Pangilinan J."/>
            <person name="Park H.-J."/>
            <person name="Ramirez L."/>
            <person name="Alfaro M."/>
            <person name="Sun H."/>
            <person name="Tritt A."/>
            <person name="Yoshinaga Y."/>
            <person name="Zwiers L.-H."/>
            <person name="Turgeon B."/>
            <person name="Goodwin S."/>
            <person name="Spatafora J."/>
            <person name="Crous P."/>
            <person name="Grigoriev I."/>
        </authorList>
    </citation>
    <scope>NUCLEOTIDE SEQUENCE</scope>
    <source>
        <strain evidence="3">CBS 121167</strain>
    </source>
</reference>
<feature type="region of interest" description="Disordered" evidence="1">
    <location>
        <begin position="156"/>
        <end position="203"/>
    </location>
</feature>
<dbReference type="RefSeq" id="XP_033399706.1">
    <property type="nucleotide sequence ID" value="XM_033546082.1"/>
</dbReference>
<keyword evidence="4" id="KW-1185">Reference proteome</keyword>
<feature type="compositionally biased region" description="Low complexity" evidence="1">
    <location>
        <begin position="156"/>
        <end position="178"/>
    </location>
</feature>
<feature type="signal peptide" evidence="2">
    <location>
        <begin position="1"/>
        <end position="17"/>
    </location>
</feature>
<dbReference type="AlphaFoldDB" id="A0A6A6BL59"/>
<keyword evidence="2" id="KW-0732">Signal</keyword>
<sequence>MHACATIAVGCLLAVWGRRVAVGGCGCAAAGRALVGAVGRGSQPGLEYGPRYLRQAETTQLTRQTPAPASNLAGQAADTDKPRATSQGHTSPSHSQPPCCTPAPATASAPTAGAVHACKQPSSNLPLAPASQPFRTPAPCNSLLTPSHLAIMHASTTSTTDSTGTTTSSSACADSPSTFRRFSRRLTGSTGRQDSALTASSTDSRRSKGKVMVFIRSADEVDLQDRTAVEDQVPGRLTTTRPAASKTPPLNIVDMPRSIWRGNKDIYVPAKGEHKHDLRTDGDPQKCRQCEFAATIELDNMGFLFKLKRAMGLVNQIYVFENPFPVIQPVH</sequence>
<dbReference type="OrthoDB" id="3901425at2759"/>
<name>A0A6A6BL59_9PEZI</name>
<gene>
    <name evidence="3" type="ORF">K452DRAFT_356955</name>
</gene>
<feature type="compositionally biased region" description="Polar residues" evidence="1">
    <location>
        <begin position="84"/>
        <end position="96"/>
    </location>
</feature>
<feature type="compositionally biased region" description="Polar residues" evidence="1">
    <location>
        <begin position="186"/>
        <end position="202"/>
    </location>
</feature>
<proteinExistence type="predicted"/>
<evidence type="ECO:0000313" key="3">
    <source>
        <dbReference type="EMBL" id="KAF2143994.1"/>
    </source>
</evidence>
<protein>
    <submittedName>
        <fullName evidence="3">Uncharacterized protein</fullName>
    </submittedName>
</protein>
<organism evidence="3 4">
    <name type="scientific">Aplosporella prunicola CBS 121167</name>
    <dbReference type="NCBI Taxonomy" id="1176127"/>
    <lineage>
        <taxon>Eukaryota</taxon>
        <taxon>Fungi</taxon>
        <taxon>Dikarya</taxon>
        <taxon>Ascomycota</taxon>
        <taxon>Pezizomycotina</taxon>
        <taxon>Dothideomycetes</taxon>
        <taxon>Dothideomycetes incertae sedis</taxon>
        <taxon>Botryosphaeriales</taxon>
        <taxon>Aplosporellaceae</taxon>
        <taxon>Aplosporella</taxon>
    </lineage>
</organism>
<dbReference type="GeneID" id="54303588"/>
<evidence type="ECO:0000256" key="2">
    <source>
        <dbReference type="SAM" id="SignalP"/>
    </source>
</evidence>